<keyword evidence="2" id="KW-1185">Reference proteome</keyword>
<proteinExistence type="predicted"/>
<gene>
    <name evidence="1" type="ORF">QFC21_003718</name>
</gene>
<organism evidence="1 2">
    <name type="scientific">Naganishia friedmannii</name>
    <dbReference type="NCBI Taxonomy" id="89922"/>
    <lineage>
        <taxon>Eukaryota</taxon>
        <taxon>Fungi</taxon>
        <taxon>Dikarya</taxon>
        <taxon>Basidiomycota</taxon>
        <taxon>Agaricomycotina</taxon>
        <taxon>Tremellomycetes</taxon>
        <taxon>Filobasidiales</taxon>
        <taxon>Filobasidiaceae</taxon>
        <taxon>Naganishia</taxon>
    </lineage>
</organism>
<reference evidence="1" key="1">
    <citation type="submission" date="2023-04" db="EMBL/GenBank/DDBJ databases">
        <title>Draft Genome sequencing of Naganishia species isolated from polar environments using Oxford Nanopore Technology.</title>
        <authorList>
            <person name="Leo P."/>
            <person name="Venkateswaran K."/>
        </authorList>
    </citation>
    <scope>NUCLEOTIDE SEQUENCE</scope>
    <source>
        <strain evidence="1">MNA-CCFEE 5423</strain>
    </source>
</reference>
<comment type="caution">
    <text evidence="1">The sequence shown here is derived from an EMBL/GenBank/DDBJ whole genome shotgun (WGS) entry which is preliminary data.</text>
</comment>
<evidence type="ECO:0000313" key="2">
    <source>
        <dbReference type="Proteomes" id="UP001227268"/>
    </source>
</evidence>
<dbReference type="Proteomes" id="UP001227268">
    <property type="component" value="Unassembled WGS sequence"/>
</dbReference>
<evidence type="ECO:0000313" key="1">
    <source>
        <dbReference type="EMBL" id="KAJ9100673.1"/>
    </source>
</evidence>
<sequence>MSADLLAPPPSLATPVPPPLPVGMRLQPVLRAHTRAIEVREVNVVDDILRSEADENIPPDTAIDNVTDGSKKRSNNVVPSVNRSGVKRLRKAEEVKKNTLRGTDITKEQKQGGVKLLPKDKEVVQLAISRKGGGASWTPIPYEEAIQLQKTWREHRWCMDKICNEYIGDRLLARSSGAAATTILECREKVLHSFTALVEPYLIATSQVRNGKFTGAMLAYSMVDAIIGVTDAEKLKEVIARVTTQVHERPDSSW</sequence>
<accession>A0ACC2VMQ2</accession>
<name>A0ACC2VMQ2_9TREE</name>
<protein>
    <submittedName>
        <fullName evidence="1">Uncharacterized protein</fullName>
    </submittedName>
</protein>
<dbReference type="EMBL" id="JASBWT010000011">
    <property type="protein sequence ID" value="KAJ9100673.1"/>
    <property type="molecule type" value="Genomic_DNA"/>
</dbReference>